<feature type="compositionally biased region" description="Basic and acidic residues" evidence="1">
    <location>
        <begin position="218"/>
        <end position="233"/>
    </location>
</feature>
<dbReference type="Proteomes" id="UP001152320">
    <property type="component" value="Chromosome 5"/>
</dbReference>
<dbReference type="EMBL" id="JAIZAY010000005">
    <property type="protein sequence ID" value="KAJ8041616.1"/>
    <property type="molecule type" value="Genomic_DNA"/>
</dbReference>
<feature type="compositionally biased region" description="Polar residues" evidence="1">
    <location>
        <begin position="644"/>
        <end position="666"/>
    </location>
</feature>
<evidence type="ECO:0000313" key="3">
    <source>
        <dbReference type="Proteomes" id="UP001152320"/>
    </source>
</evidence>
<keyword evidence="3" id="KW-1185">Reference proteome</keyword>
<feature type="compositionally biased region" description="Basic and acidic residues" evidence="1">
    <location>
        <begin position="457"/>
        <end position="467"/>
    </location>
</feature>
<feature type="region of interest" description="Disordered" evidence="1">
    <location>
        <begin position="602"/>
        <end position="680"/>
    </location>
</feature>
<feature type="region of interest" description="Disordered" evidence="1">
    <location>
        <begin position="427"/>
        <end position="467"/>
    </location>
</feature>
<sequence>MQSQHPYEISGSQFNAVYRQCRPHPTAFKSLRHRSKIGVDTKTRYPAGYGYFNNYYDQEELSLSLRPKQLQLNAKDPERTNGYYSPQHKNTWYYQKIQPSNLQADLGLDQGTLHWKTWRSFKEDVDSDLKDAEMYKITQNTFRQLTKQVKDVNMQMSRRYTGCGLKSYHSSNPSTSLVIHPSQLAASLPTHKPSIQEYKDWDTTQPHPSVEVICTSMKQEERKQRPKSHDVRSPRRRVVPPRRPKSSLPPSDRGKDNFDHLSSNIMGKLVGDANENQEPEFSGPFEIVAKGFYQQLSDSSDSEDGIDLNAVTPPHNPYSTTDLENLRWERFRQEKQYMEKKLLGVRLLPEVFNPEDSMFEYRTSNASSPELDPFPEALSEPFCYMDLLELSAEEDWRKAVRKVPEELEEELIMDRLIEMERFQEETSKLERKESLPSKKGPSVLEEKKGWNSVAAKPTERAHNDLDQKHKSKNCSENCLSVACAGNCSVKLEVPPKGCRHCYQNYCKGQCTEYGYHLHVRRPRDSLQKRPRPKSCHSCSKSGKKVLNTMNANNVILGRPRSAFSTFSSVQMTNVKPSKMACTNESDGGLVSQRLRKLQLKAPMEKEKVNSTPSNGLAPRRVKSARHLTGRDALLSGKSYHSQRKNSITTESCSTSAARCNSPSLRVQSAKYRRRLKSAKR</sequence>
<feature type="compositionally biased region" description="Basic and acidic residues" evidence="1">
    <location>
        <begin position="427"/>
        <end position="436"/>
    </location>
</feature>
<feature type="compositionally biased region" description="Basic residues" evidence="1">
    <location>
        <begin position="234"/>
        <end position="245"/>
    </location>
</feature>
<dbReference type="OrthoDB" id="10027339at2759"/>
<name>A0A9Q1CB89_HOLLE</name>
<reference evidence="2" key="1">
    <citation type="submission" date="2021-10" db="EMBL/GenBank/DDBJ databases">
        <title>Tropical sea cucumber genome reveals ecological adaptation and Cuvierian tubules defense mechanism.</title>
        <authorList>
            <person name="Chen T."/>
        </authorList>
    </citation>
    <scope>NUCLEOTIDE SEQUENCE</scope>
    <source>
        <strain evidence="2">Nanhai2018</strain>
        <tissue evidence="2">Muscle</tissue>
    </source>
</reference>
<dbReference type="PANTHER" id="PTHR22145">
    <property type="entry name" value="SI:CH211-266K22.6"/>
    <property type="match status" value="1"/>
</dbReference>
<protein>
    <submittedName>
        <fullName evidence="2">Uncharacterized protein</fullName>
    </submittedName>
</protein>
<comment type="caution">
    <text evidence="2">The sequence shown here is derived from an EMBL/GenBank/DDBJ whole genome shotgun (WGS) entry which is preliminary data.</text>
</comment>
<organism evidence="2 3">
    <name type="scientific">Holothuria leucospilota</name>
    <name type="common">Black long sea cucumber</name>
    <name type="synonym">Mertensiothuria leucospilota</name>
    <dbReference type="NCBI Taxonomy" id="206669"/>
    <lineage>
        <taxon>Eukaryota</taxon>
        <taxon>Metazoa</taxon>
        <taxon>Echinodermata</taxon>
        <taxon>Eleutherozoa</taxon>
        <taxon>Echinozoa</taxon>
        <taxon>Holothuroidea</taxon>
        <taxon>Aspidochirotacea</taxon>
        <taxon>Aspidochirotida</taxon>
        <taxon>Holothuriidae</taxon>
        <taxon>Holothuria</taxon>
    </lineage>
</organism>
<evidence type="ECO:0000313" key="2">
    <source>
        <dbReference type="EMBL" id="KAJ8041616.1"/>
    </source>
</evidence>
<dbReference type="PANTHER" id="PTHR22145:SF2">
    <property type="entry name" value="SI:CH211-266K22.6"/>
    <property type="match status" value="1"/>
</dbReference>
<proteinExistence type="predicted"/>
<dbReference type="AlphaFoldDB" id="A0A9Q1CB89"/>
<feature type="region of interest" description="Disordered" evidence="1">
    <location>
        <begin position="216"/>
        <end position="261"/>
    </location>
</feature>
<accession>A0A9Q1CB89</accession>
<evidence type="ECO:0000256" key="1">
    <source>
        <dbReference type="SAM" id="MobiDB-lite"/>
    </source>
</evidence>
<dbReference type="InterPro" id="IPR029266">
    <property type="entry name" value="FAM217"/>
</dbReference>
<gene>
    <name evidence="2" type="ORF">HOLleu_12486</name>
</gene>
<feature type="compositionally biased region" description="Basic residues" evidence="1">
    <location>
        <begin position="670"/>
        <end position="680"/>
    </location>
</feature>